<accession>A0A1E7EL60</accession>
<protein>
    <submittedName>
        <fullName evidence="1">Uncharacterized protein</fullName>
    </submittedName>
</protein>
<organism evidence="1 2">
    <name type="scientific">Fragilariopsis cylindrus CCMP1102</name>
    <dbReference type="NCBI Taxonomy" id="635003"/>
    <lineage>
        <taxon>Eukaryota</taxon>
        <taxon>Sar</taxon>
        <taxon>Stramenopiles</taxon>
        <taxon>Ochrophyta</taxon>
        <taxon>Bacillariophyta</taxon>
        <taxon>Bacillariophyceae</taxon>
        <taxon>Bacillariophycidae</taxon>
        <taxon>Bacillariales</taxon>
        <taxon>Bacillariaceae</taxon>
        <taxon>Fragilariopsis</taxon>
    </lineage>
</organism>
<evidence type="ECO:0000313" key="2">
    <source>
        <dbReference type="Proteomes" id="UP000095751"/>
    </source>
</evidence>
<dbReference type="EMBL" id="KV784406">
    <property type="protein sequence ID" value="OEU06597.1"/>
    <property type="molecule type" value="Genomic_DNA"/>
</dbReference>
<gene>
    <name evidence="1" type="ORF">FRACYDRAFT_254323</name>
</gene>
<dbReference type="Proteomes" id="UP000095751">
    <property type="component" value="Unassembled WGS sequence"/>
</dbReference>
<proteinExistence type="predicted"/>
<reference evidence="1 2" key="1">
    <citation type="submission" date="2016-09" db="EMBL/GenBank/DDBJ databases">
        <title>Extensive genetic diversity and differential bi-allelic expression allows diatom success in the polar Southern Ocean.</title>
        <authorList>
            <consortium name="DOE Joint Genome Institute"/>
            <person name="Mock T."/>
            <person name="Otillar R.P."/>
            <person name="Strauss J."/>
            <person name="Dupont C."/>
            <person name="Frickenhaus S."/>
            <person name="Maumus F."/>
            <person name="Mcmullan M."/>
            <person name="Sanges R."/>
            <person name="Schmutz J."/>
            <person name="Toseland A."/>
            <person name="Valas R."/>
            <person name="Veluchamy A."/>
            <person name="Ward B.J."/>
            <person name="Allen A."/>
            <person name="Barry K."/>
            <person name="Falciatore A."/>
            <person name="Ferrante M."/>
            <person name="Fortunato A.E."/>
            <person name="Gloeckner G."/>
            <person name="Gruber A."/>
            <person name="Hipkin R."/>
            <person name="Janech M."/>
            <person name="Kroth P."/>
            <person name="Leese F."/>
            <person name="Lindquist E."/>
            <person name="Lyon B.R."/>
            <person name="Martin J."/>
            <person name="Mayer C."/>
            <person name="Parker M."/>
            <person name="Quesneville H."/>
            <person name="Raymond J."/>
            <person name="Uhlig C."/>
            <person name="Valentin K.U."/>
            <person name="Worden A.Z."/>
            <person name="Armbrust E.V."/>
            <person name="Bowler C."/>
            <person name="Green B."/>
            <person name="Moulton V."/>
            <person name="Van Oosterhout C."/>
            <person name="Grigoriev I."/>
        </authorList>
    </citation>
    <scope>NUCLEOTIDE SEQUENCE [LARGE SCALE GENOMIC DNA]</scope>
    <source>
        <strain evidence="1 2">CCMP1102</strain>
    </source>
</reference>
<dbReference type="AlphaFoldDB" id="A0A1E7EL60"/>
<keyword evidence="2" id="KW-1185">Reference proteome</keyword>
<dbReference type="KEGG" id="fcy:FRACYDRAFT_254323"/>
<sequence length="128" mass="14552">MSSFWRNSWGINDKDNVVGDNDVLQNNYDWYNDAYNIIDSTLINPSNFINDNGNFSISNQSKYQVITKECSSMNKTEDDSMDKTNGELISICRYGDSTSTIDGELPKLYHILVAGQLYYHITDLINSA</sequence>
<evidence type="ECO:0000313" key="1">
    <source>
        <dbReference type="EMBL" id="OEU06597.1"/>
    </source>
</evidence>
<name>A0A1E7EL60_9STRA</name>
<dbReference type="InParanoid" id="A0A1E7EL60"/>